<organism evidence="2 3">
    <name type="scientific">Listeria immobilis</name>
    <dbReference type="NCBI Taxonomy" id="2713502"/>
    <lineage>
        <taxon>Bacteria</taxon>
        <taxon>Bacillati</taxon>
        <taxon>Bacillota</taxon>
        <taxon>Bacilli</taxon>
        <taxon>Bacillales</taxon>
        <taxon>Listeriaceae</taxon>
        <taxon>Listeria</taxon>
    </lineage>
</organism>
<feature type="transmembrane region" description="Helical" evidence="1">
    <location>
        <begin position="31"/>
        <end position="51"/>
    </location>
</feature>
<comment type="caution">
    <text evidence="2">The sequence shown here is derived from an EMBL/GenBank/DDBJ whole genome shotgun (WGS) entry which is preliminary data.</text>
</comment>
<evidence type="ECO:0000256" key="1">
    <source>
        <dbReference type="SAM" id="Phobius"/>
    </source>
</evidence>
<sequence>MVFLKSSVVIIGIGAIYNLYFMLLDTGKEGLINLLIFFVIANIAFYSIRYIVNYSKWFNRNGYIQIISIFLVSSTCEVIYGILTRKEIIDMWYFIIAGLPLTIIGLVYWNFYCKSLQSRLDKKKKILIAANEKNNNFD</sequence>
<keyword evidence="1" id="KW-0812">Transmembrane</keyword>
<dbReference type="Proteomes" id="UP000587800">
    <property type="component" value="Unassembled WGS sequence"/>
</dbReference>
<dbReference type="RefSeq" id="WP_185348736.1">
    <property type="nucleotide sequence ID" value="NZ_JAASTU010000034.1"/>
</dbReference>
<accession>A0ABR6SSV8</accession>
<proteinExistence type="predicted"/>
<evidence type="ECO:0000313" key="3">
    <source>
        <dbReference type="Proteomes" id="UP000587800"/>
    </source>
</evidence>
<evidence type="ECO:0000313" key="2">
    <source>
        <dbReference type="EMBL" id="MBC1508768.1"/>
    </source>
</evidence>
<name>A0ABR6SSV8_9LIST</name>
<feature type="transmembrane region" description="Helical" evidence="1">
    <location>
        <begin position="6"/>
        <end position="24"/>
    </location>
</feature>
<keyword evidence="1" id="KW-1133">Transmembrane helix</keyword>
<reference evidence="2 3" key="1">
    <citation type="submission" date="2020-03" db="EMBL/GenBank/DDBJ databases">
        <title>Soil Listeria distribution.</title>
        <authorList>
            <person name="Liao J."/>
            <person name="Wiedmann M."/>
        </authorList>
    </citation>
    <scope>NUCLEOTIDE SEQUENCE [LARGE SCALE GENOMIC DNA]</scope>
    <source>
        <strain evidence="2 3">FSL L7-1515</strain>
    </source>
</reference>
<dbReference type="EMBL" id="JAASUB010000002">
    <property type="protein sequence ID" value="MBC1508768.1"/>
    <property type="molecule type" value="Genomic_DNA"/>
</dbReference>
<feature type="transmembrane region" description="Helical" evidence="1">
    <location>
        <begin position="92"/>
        <end position="112"/>
    </location>
</feature>
<keyword evidence="3" id="KW-1185">Reference proteome</keyword>
<protein>
    <submittedName>
        <fullName evidence="2">Uncharacterized protein</fullName>
    </submittedName>
</protein>
<gene>
    <name evidence="2" type="ORF">HCJ59_02440</name>
</gene>
<keyword evidence="1" id="KW-0472">Membrane</keyword>
<feature type="transmembrane region" description="Helical" evidence="1">
    <location>
        <begin position="63"/>
        <end position="83"/>
    </location>
</feature>